<proteinExistence type="predicted"/>
<organism evidence="1 2">
    <name type="scientific">Dreissena polymorpha</name>
    <name type="common">Zebra mussel</name>
    <name type="synonym">Mytilus polymorpha</name>
    <dbReference type="NCBI Taxonomy" id="45954"/>
    <lineage>
        <taxon>Eukaryota</taxon>
        <taxon>Metazoa</taxon>
        <taxon>Spiralia</taxon>
        <taxon>Lophotrochozoa</taxon>
        <taxon>Mollusca</taxon>
        <taxon>Bivalvia</taxon>
        <taxon>Autobranchia</taxon>
        <taxon>Heteroconchia</taxon>
        <taxon>Euheterodonta</taxon>
        <taxon>Imparidentia</taxon>
        <taxon>Neoheterodontei</taxon>
        <taxon>Myida</taxon>
        <taxon>Dreissenoidea</taxon>
        <taxon>Dreissenidae</taxon>
        <taxon>Dreissena</taxon>
    </lineage>
</organism>
<comment type="caution">
    <text evidence="1">The sequence shown here is derived from an EMBL/GenBank/DDBJ whole genome shotgun (WGS) entry which is preliminary data.</text>
</comment>
<reference evidence="1" key="2">
    <citation type="submission" date="2020-11" db="EMBL/GenBank/DDBJ databases">
        <authorList>
            <person name="McCartney M.A."/>
            <person name="Auch B."/>
            <person name="Kono T."/>
            <person name="Mallez S."/>
            <person name="Becker A."/>
            <person name="Gohl D.M."/>
            <person name="Silverstein K.A.T."/>
            <person name="Koren S."/>
            <person name="Bechman K.B."/>
            <person name="Herman A."/>
            <person name="Abrahante J.E."/>
            <person name="Garbe J."/>
        </authorList>
    </citation>
    <scope>NUCLEOTIDE SEQUENCE</scope>
    <source>
        <strain evidence="1">Duluth1</strain>
        <tissue evidence="1">Whole animal</tissue>
    </source>
</reference>
<evidence type="ECO:0000313" key="2">
    <source>
        <dbReference type="Proteomes" id="UP000828390"/>
    </source>
</evidence>
<dbReference type="AlphaFoldDB" id="A0A9D4BU72"/>
<gene>
    <name evidence="1" type="ORF">DPMN_068316</name>
</gene>
<keyword evidence="2" id="KW-1185">Reference proteome</keyword>
<name>A0A9D4BU72_DREPO</name>
<accession>A0A9D4BU72</accession>
<sequence>MCFDIQETYFTIIVQRNPLYQKGGDLQESLLCIYDLRDISVGNGVNIGYRTF</sequence>
<reference evidence="1" key="1">
    <citation type="journal article" date="2019" name="bioRxiv">
        <title>The Genome of the Zebra Mussel, Dreissena polymorpha: A Resource for Invasive Species Research.</title>
        <authorList>
            <person name="McCartney M.A."/>
            <person name="Auch B."/>
            <person name="Kono T."/>
            <person name="Mallez S."/>
            <person name="Zhang Y."/>
            <person name="Obille A."/>
            <person name="Becker A."/>
            <person name="Abrahante J.E."/>
            <person name="Garbe J."/>
            <person name="Badalamenti J.P."/>
            <person name="Herman A."/>
            <person name="Mangelson H."/>
            <person name="Liachko I."/>
            <person name="Sullivan S."/>
            <person name="Sone E.D."/>
            <person name="Koren S."/>
            <person name="Silverstein K.A.T."/>
            <person name="Beckman K.B."/>
            <person name="Gohl D.M."/>
        </authorList>
    </citation>
    <scope>NUCLEOTIDE SEQUENCE</scope>
    <source>
        <strain evidence="1">Duluth1</strain>
        <tissue evidence="1">Whole animal</tissue>
    </source>
</reference>
<protein>
    <submittedName>
        <fullName evidence="1">Uncharacterized protein</fullName>
    </submittedName>
</protein>
<dbReference type="Proteomes" id="UP000828390">
    <property type="component" value="Unassembled WGS sequence"/>
</dbReference>
<evidence type="ECO:0000313" key="1">
    <source>
        <dbReference type="EMBL" id="KAH3708857.1"/>
    </source>
</evidence>
<dbReference type="EMBL" id="JAIWYP010000014">
    <property type="protein sequence ID" value="KAH3708857.1"/>
    <property type="molecule type" value="Genomic_DNA"/>
</dbReference>